<gene>
    <name evidence="2" type="ORF">HS1_001044</name>
</gene>
<sequence>MHCIFVSVHHPACLPVGRHGRRAGTDRSVSGDVRIKNQSRILGFIANLSKGKIGENTSRLLGSMLITQIELSALSRVDKGEEERRPFYLYVDEFQNFLTLSFTNILSEARKYGLCLILSHQYIDQLDENIREAIFGNVGTIISFRIGAKDAKYLAREFYPTFSETNFINLPNYHIYLKLMINGVTSQAFSATTLPLPGKKAHFKWEIIKRSRVRYGRPKEEVERDIYLRRHSKLIIGQKDSFS</sequence>
<accession>A0A7U4TI54</accession>
<evidence type="ECO:0000313" key="3">
    <source>
        <dbReference type="Proteomes" id="UP000070560"/>
    </source>
</evidence>
<proteinExistence type="predicted"/>
<organism evidence="2 3">
    <name type="scientific">Desulfofervidus auxilii</name>
    <dbReference type="NCBI Taxonomy" id="1621989"/>
    <lineage>
        <taxon>Bacteria</taxon>
        <taxon>Pseudomonadati</taxon>
        <taxon>Thermodesulfobacteriota</taxon>
        <taxon>Candidatus Desulfofervidia</taxon>
        <taxon>Candidatus Desulfofervidales</taxon>
        <taxon>Candidatus Desulfofervidaceae</taxon>
        <taxon>Candidatus Desulfofervidus</taxon>
    </lineage>
</organism>
<dbReference type="KEGG" id="daw:HS1_001044"/>
<dbReference type="AlphaFoldDB" id="A0A7U4TI54"/>
<name>A0A7U4TI54_DESA2</name>
<evidence type="ECO:0000259" key="1">
    <source>
        <dbReference type="Pfam" id="PF12696"/>
    </source>
</evidence>
<dbReference type="InterPro" id="IPR027417">
    <property type="entry name" value="P-loop_NTPase"/>
</dbReference>
<feature type="domain" description="TraD/TraG TraM recognition site" evidence="1">
    <location>
        <begin position="86"/>
        <end position="155"/>
    </location>
</feature>
<dbReference type="Gene3D" id="3.40.50.300">
    <property type="entry name" value="P-loop containing nucleotide triphosphate hydrolases"/>
    <property type="match status" value="1"/>
</dbReference>
<keyword evidence="3" id="KW-1185">Reference proteome</keyword>
<protein>
    <recommendedName>
        <fullName evidence="1">TraD/TraG TraM recognition site domain-containing protein</fullName>
    </recommendedName>
</protein>
<dbReference type="EMBL" id="CP013015">
    <property type="protein sequence ID" value="AMM40848.1"/>
    <property type="molecule type" value="Genomic_DNA"/>
</dbReference>
<dbReference type="Pfam" id="PF12696">
    <property type="entry name" value="TraG-D_C"/>
    <property type="match status" value="1"/>
</dbReference>
<dbReference type="SUPFAM" id="SSF52540">
    <property type="entry name" value="P-loop containing nucleoside triphosphate hydrolases"/>
    <property type="match status" value="1"/>
</dbReference>
<dbReference type="Proteomes" id="UP000070560">
    <property type="component" value="Chromosome"/>
</dbReference>
<dbReference type="CDD" id="cd01127">
    <property type="entry name" value="TrwB_TraG_TraD_VirD4"/>
    <property type="match status" value="1"/>
</dbReference>
<evidence type="ECO:0000313" key="2">
    <source>
        <dbReference type="EMBL" id="AMM40848.1"/>
    </source>
</evidence>
<dbReference type="InterPro" id="IPR032689">
    <property type="entry name" value="TraG-D_C"/>
</dbReference>
<reference evidence="2 3" key="1">
    <citation type="submission" date="2015-10" db="EMBL/GenBank/DDBJ databases">
        <title>Candidatus Desulfofervidus auxilii, a hydrogenotrophic sulfate-reducing bacterium involved in the thermophilic anaerobic oxidation of methane.</title>
        <authorList>
            <person name="Krukenberg V."/>
            <person name="Richter M."/>
            <person name="Wegener G."/>
        </authorList>
    </citation>
    <scope>NUCLEOTIDE SEQUENCE [LARGE SCALE GENOMIC DNA]</scope>
    <source>
        <strain evidence="2 3">HS1</strain>
    </source>
</reference>
<dbReference type="RefSeq" id="WP_245670028.1">
    <property type="nucleotide sequence ID" value="NZ_CP013015.1"/>
</dbReference>